<dbReference type="OrthoDB" id="3902588at2759"/>
<keyword evidence="3" id="KW-1185">Reference proteome</keyword>
<feature type="compositionally biased region" description="Basic and acidic residues" evidence="1">
    <location>
        <begin position="131"/>
        <end position="145"/>
    </location>
</feature>
<feature type="compositionally biased region" description="Polar residues" evidence="1">
    <location>
        <begin position="221"/>
        <end position="236"/>
    </location>
</feature>
<sequence length="645" mass="71315">MSHLVYKKPLRGQAQREDYKVLRRAKETGLIDPETYKSAKKNLLADAEDNAISGGLSSSRNSLRRTATNESISPPASISTCASSESPTREKERPRKGSIFERNDLGRLVYKPDQRSEEDREAAKKERKLRKALEAERAARAESFRKAPPVGSPVALEAPMLQTQEEGGLFYQRRRAGSLGTIASERSGLSSERRHATGQAALEDQGYLRTVADYILVPKPSSITAKSPNSSRSGTVSRRHSFGSQGERPSFSSVRPESSASRPTRRDGGIIFAEDGRLRFRSEGVEEQEEVTRRQLSTSLLHLFTRLLVTFSNTSRLFTYAKYGTVRRGSISVCSISAIDYDAEDSDTDDFFVNSDESFVHLRGILERRTWFLSAMKWLSFERVLFSPGHHLMVLNSGGTILDLDGGGIANWSWHLALTYPASNIQTLLLPTSPRSPPTATHPPNLAFTTAPSLASLATIPSASIDVIASHSLPRIFLSTTSSTPHDQQILQILHELHRILKPSGYLELTIVDPQLNNMGPLTMAYIANRILPASSAQGAVKPSRGILKALKTMGPTERGLWAEVKTCDMWMPTTSIGDELSTVTSRVGRFLYDELYATREMGVLTEGVVEVREGGMWADAEIVEECGRENTAFKWAKCYARKAC</sequence>
<dbReference type="STRING" id="42249.A0A317SZ13"/>
<proteinExistence type="predicted"/>
<feature type="region of interest" description="Disordered" evidence="1">
    <location>
        <begin position="221"/>
        <end position="267"/>
    </location>
</feature>
<dbReference type="InterPro" id="IPR029063">
    <property type="entry name" value="SAM-dependent_MTases_sf"/>
</dbReference>
<dbReference type="EMBL" id="PYWC01000007">
    <property type="protein sequence ID" value="PWW79698.1"/>
    <property type="molecule type" value="Genomic_DNA"/>
</dbReference>
<dbReference type="AlphaFoldDB" id="A0A317SZ13"/>
<protein>
    <recommendedName>
        <fullName evidence="4">Methyltransferase type 11 domain-containing protein</fullName>
    </recommendedName>
</protein>
<evidence type="ECO:0000256" key="1">
    <source>
        <dbReference type="SAM" id="MobiDB-lite"/>
    </source>
</evidence>
<feature type="region of interest" description="Disordered" evidence="1">
    <location>
        <begin position="50"/>
        <end position="157"/>
    </location>
</feature>
<evidence type="ECO:0008006" key="4">
    <source>
        <dbReference type="Google" id="ProtNLM"/>
    </source>
</evidence>
<dbReference type="Proteomes" id="UP000246991">
    <property type="component" value="Unassembled WGS sequence"/>
</dbReference>
<comment type="caution">
    <text evidence="2">The sequence shown here is derived from an EMBL/GenBank/DDBJ whole genome shotgun (WGS) entry which is preliminary data.</text>
</comment>
<feature type="compositionally biased region" description="Polar residues" evidence="1">
    <location>
        <begin position="250"/>
        <end position="262"/>
    </location>
</feature>
<reference evidence="2 3" key="1">
    <citation type="submission" date="2018-03" db="EMBL/GenBank/DDBJ databases">
        <title>Genomes of Pezizomycetes fungi and the evolution of truffles.</title>
        <authorList>
            <person name="Murat C."/>
            <person name="Payen T."/>
            <person name="Noel B."/>
            <person name="Kuo A."/>
            <person name="Martin F.M."/>
        </authorList>
    </citation>
    <scope>NUCLEOTIDE SEQUENCE [LARGE SCALE GENOMIC DNA]</scope>
    <source>
        <strain evidence="2">091103-1</strain>
    </source>
</reference>
<accession>A0A317SZ13</accession>
<evidence type="ECO:0000313" key="3">
    <source>
        <dbReference type="Proteomes" id="UP000246991"/>
    </source>
</evidence>
<evidence type="ECO:0000313" key="2">
    <source>
        <dbReference type="EMBL" id="PWW79698.1"/>
    </source>
</evidence>
<gene>
    <name evidence="2" type="ORF">C7212DRAFT_362106</name>
</gene>
<organism evidence="2 3">
    <name type="scientific">Tuber magnatum</name>
    <name type="common">white Piedmont truffle</name>
    <dbReference type="NCBI Taxonomy" id="42249"/>
    <lineage>
        <taxon>Eukaryota</taxon>
        <taxon>Fungi</taxon>
        <taxon>Dikarya</taxon>
        <taxon>Ascomycota</taxon>
        <taxon>Pezizomycotina</taxon>
        <taxon>Pezizomycetes</taxon>
        <taxon>Pezizales</taxon>
        <taxon>Tuberaceae</taxon>
        <taxon>Tuber</taxon>
    </lineage>
</organism>
<name>A0A317SZ13_9PEZI</name>
<feature type="compositionally biased region" description="Basic and acidic residues" evidence="1">
    <location>
        <begin position="87"/>
        <end position="124"/>
    </location>
</feature>
<feature type="compositionally biased region" description="Low complexity" evidence="1">
    <location>
        <begin position="53"/>
        <end position="65"/>
    </location>
</feature>
<dbReference type="SUPFAM" id="SSF53335">
    <property type="entry name" value="S-adenosyl-L-methionine-dependent methyltransferases"/>
    <property type="match status" value="1"/>
</dbReference>
<feature type="compositionally biased region" description="Polar residues" evidence="1">
    <location>
        <begin position="66"/>
        <end position="86"/>
    </location>
</feature>